<keyword evidence="2" id="KW-0479">Metal-binding</keyword>
<evidence type="ECO:0000259" key="4">
    <source>
        <dbReference type="Pfam" id="PF00557"/>
    </source>
</evidence>
<evidence type="ECO:0000256" key="3">
    <source>
        <dbReference type="ARBA" id="ARBA00022801"/>
    </source>
</evidence>
<dbReference type="InterPro" id="IPR033740">
    <property type="entry name" value="Pept_M24B"/>
</dbReference>
<reference evidence="7 8" key="1">
    <citation type="submission" date="2015-07" db="EMBL/GenBank/DDBJ databases">
        <authorList>
            <person name="Noorani M."/>
        </authorList>
    </citation>
    <scope>NUCLEOTIDE SEQUENCE [LARGE SCALE GENOMIC DNA]</scope>
    <source>
        <strain evidence="7 8">CECT 7802</strain>
    </source>
</reference>
<dbReference type="STRING" id="420998.JDO7802_03405"/>
<evidence type="ECO:0000259" key="6">
    <source>
        <dbReference type="Pfam" id="PF16188"/>
    </source>
</evidence>
<dbReference type="SUPFAM" id="SSF53092">
    <property type="entry name" value="Creatinase/prolidase N-terminal domain"/>
    <property type="match status" value="1"/>
</dbReference>
<organism evidence="7 8">
    <name type="scientific">Jannaschia donghaensis</name>
    <dbReference type="NCBI Taxonomy" id="420998"/>
    <lineage>
        <taxon>Bacteria</taxon>
        <taxon>Pseudomonadati</taxon>
        <taxon>Pseudomonadota</taxon>
        <taxon>Alphaproteobacteria</taxon>
        <taxon>Rhodobacterales</taxon>
        <taxon>Roseobacteraceae</taxon>
        <taxon>Jannaschia</taxon>
    </lineage>
</organism>
<dbReference type="EC" id="3.4.-.-" evidence="7"/>
<dbReference type="PANTHER" id="PTHR43763:SF6">
    <property type="entry name" value="XAA-PRO AMINOPEPTIDASE 1"/>
    <property type="match status" value="1"/>
</dbReference>
<dbReference type="Pfam" id="PF16189">
    <property type="entry name" value="Creatinase_N_2"/>
    <property type="match status" value="1"/>
</dbReference>
<dbReference type="InterPro" id="IPR000994">
    <property type="entry name" value="Pept_M24"/>
</dbReference>
<protein>
    <submittedName>
        <fullName evidence="7">Putative peptidase</fullName>
        <ecNumber evidence="7">3.4.-.-</ecNumber>
    </submittedName>
</protein>
<dbReference type="Pfam" id="PF01321">
    <property type="entry name" value="Creatinase_N"/>
    <property type="match status" value="1"/>
</dbReference>
<dbReference type="OrthoDB" id="9806388at2"/>
<evidence type="ECO:0000313" key="7">
    <source>
        <dbReference type="EMBL" id="CTQ51366.1"/>
    </source>
</evidence>
<dbReference type="InterPro" id="IPR029149">
    <property type="entry name" value="Creatin/AminoP/Spt16_N"/>
</dbReference>
<evidence type="ECO:0000256" key="2">
    <source>
        <dbReference type="ARBA" id="ARBA00022723"/>
    </source>
</evidence>
<dbReference type="GO" id="GO:0005737">
    <property type="term" value="C:cytoplasm"/>
    <property type="evidence" value="ECO:0007669"/>
    <property type="project" value="UniProtKB-ARBA"/>
</dbReference>
<dbReference type="InterPro" id="IPR036005">
    <property type="entry name" value="Creatinase/aminopeptidase-like"/>
</dbReference>
<dbReference type="FunFam" id="3.90.230.10:FF:000009">
    <property type="entry name" value="xaa-Pro aminopeptidase 2"/>
    <property type="match status" value="1"/>
</dbReference>
<keyword evidence="3 7" id="KW-0378">Hydrolase</keyword>
<dbReference type="InterPro" id="IPR050422">
    <property type="entry name" value="X-Pro_aminopeptidase_P"/>
</dbReference>
<dbReference type="SUPFAM" id="SSF55920">
    <property type="entry name" value="Creatinase/aminopeptidase"/>
    <property type="match status" value="1"/>
</dbReference>
<gene>
    <name evidence="7" type="ORF">JDO7802_03405</name>
</gene>
<dbReference type="Pfam" id="PF16188">
    <property type="entry name" value="Peptidase_M24_C"/>
    <property type="match status" value="1"/>
</dbReference>
<dbReference type="RefSeq" id="WP_055087074.1">
    <property type="nucleotide sequence ID" value="NZ_CXSU01000012.1"/>
</dbReference>
<accession>A0A0M6YQT9</accession>
<evidence type="ECO:0000259" key="5">
    <source>
        <dbReference type="Pfam" id="PF01321"/>
    </source>
</evidence>
<sequence length="592" mass="64006">MFQTFDVTARPEAAAPRVAKLRDWMADQNLDAFLVPRADAHQGEYVAPRDERMAWISGFTGSAGFVVVLRDRAAVFTDGRYTVQVKAQTDSDVFETVNWPATGLADWLPDALPDGGRVGFDAMLHPVDQMKSLSDLPGIDFVPCANGVDAVWDDRPDAPAAPMTVYPEALAGRSAADKRADIAATLPGHGVDAVLTNAPEAVAWLLNIRGGDIARTPIPQCFAVLHADASVDLICDPPKSEPVRDHLGPDVRICAPSDMPSLLAGLTGPVGYDAASCPVGLAEMLSEGRAISDPFALPRAIKTDAEITATTEAHLRDAAAMVRFLRWLDQDCTPQTTEIDVVTALEGFRRETNQLRDISFETIAGSGPNGAIVHYRVNTETNRTLDTDSVLLVDSGGQYLDGTTDITRTIPLGQPPQDIARAFTRVLQGMIAVSRARFPVGVAGAHLDALARAPLWMEHRDYDHGTGHGVGVYLGVHDGPARISRASTVPLKAGMILSNEPGYYRPGEYGIRIENLIVCTPAPRPDGGDDRDMLRFETLTLVPIDRRLIQTDLLSGDERNWIDTYHATVAARIGPRVDGSDRTWLDNMCAPL</sequence>
<dbReference type="Pfam" id="PF00557">
    <property type="entry name" value="Peptidase_M24"/>
    <property type="match status" value="1"/>
</dbReference>
<dbReference type="Gene3D" id="3.90.230.10">
    <property type="entry name" value="Creatinase/methionine aminopeptidase superfamily"/>
    <property type="match status" value="1"/>
</dbReference>
<name>A0A0M6YQT9_9RHOB</name>
<evidence type="ECO:0000313" key="8">
    <source>
        <dbReference type="Proteomes" id="UP000049222"/>
    </source>
</evidence>
<dbReference type="GO" id="GO:0046872">
    <property type="term" value="F:metal ion binding"/>
    <property type="evidence" value="ECO:0007669"/>
    <property type="project" value="UniProtKB-KW"/>
</dbReference>
<feature type="domain" description="Peptidase M24 C-terminal" evidence="6">
    <location>
        <begin position="533"/>
        <end position="592"/>
    </location>
</feature>
<dbReference type="PANTHER" id="PTHR43763">
    <property type="entry name" value="XAA-PRO AMINOPEPTIDASE 1"/>
    <property type="match status" value="1"/>
</dbReference>
<dbReference type="EMBL" id="CXSU01000012">
    <property type="protein sequence ID" value="CTQ51366.1"/>
    <property type="molecule type" value="Genomic_DNA"/>
</dbReference>
<dbReference type="CDD" id="cd01085">
    <property type="entry name" value="APP"/>
    <property type="match status" value="1"/>
</dbReference>
<proteinExistence type="inferred from homology"/>
<feature type="domain" description="Peptidase M24" evidence="4">
    <location>
        <begin position="311"/>
        <end position="520"/>
    </location>
</feature>
<feature type="domain" description="Creatinase N-terminal" evidence="5">
    <location>
        <begin position="17"/>
        <end position="149"/>
    </location>
</feature>
<dbReference type="InterPro" id="IPR032416">
    <property type="entry name" value="Peptidase_M24_C"/>
</dbReference>
<comment type="similarity">
    <text evidence="1">Belongs to the peptidase M24B family.</text>
</comment>
<dbReference type="Gene3D" id="3.40.350.10">
    <property type="entry name" value="Creatinase/prolidase N-terminal domain"/>
    <property type="match status" value="2"/>
</dbReference>
<evidence type="ECO:0000256" key="1">
    <source>
        <dbReference type="ARBA" id="ARBA00008766"/>
    </source>
</evidence>
<dbReference type="Proteomes" id="UP000049222">
    <property type="component" value="Unassembled WGS sequence"/>
</dbReference>
<dbReference type="AlphaFoldDB" id="A0A0M6YQT9"/>
<dbReference type="GO" id="GO:0070006">
    <property type="term" value="F:metalloaminopeptidase activity"/>
    <property type="evidence" value="ECO:0007669"/>
    <property type="project" value="InterPro"/>
</dbReference>
<dbReference type="InterPro" id="IPR000587">
    <property type="entry name" value="Creatinase_N"/>
</dbReference>
<keyword evidence="8" id="KW-1185">Reference proteome</keyword>